<evidence type="ECO:0000313" key="2">
    <source>
        <dbReference type="Proteomes" id="UP000518752"/>
    </source>
</evidence>
<keyword evidence="2" id="KW-1185">Reference proteome</keyword>
<organism evidence="1 2">
    <name type="scientific">Collybiopsis confluens</name>
    <dbReference type="NCBI Taxonomy" id="2823264"/>
    <lineage>
        <taxon>Eukaryota</taxon>
        <taxon>Fungi</taxon>
        <taxon>Dikarya</taxon>
        <taxon>Basidiomycota</taxon>
        <taxon>Agaricomycotina</taxon>
        <taxon>Agaricomycetes</taxon>
        <taxon>Agaricomycetidae</taxon>
        <taxon>Agaricales</taxon>
        <taxon>Marasmiineae</taxon>
        <taxon>Omphalotaceae</taxon>
        <taxon>Collybiopsis</taxon>
    </lineage>
</organism>
<dbReference type="AlphaFoldDB" id="A0A8H5HXJ5"/>
<evidence type="ECO:0000313" key="1">
    <source>
        <dbReference type="EMBL" id="KAF5390990.1"/>
    </source>
</evidence>
<sequence>MSSLSTVIENVPLGTLQLGQGVDALTGEARSHALHSFNAPTPNKGLYLQCRAEVLDQFNQLNTDIGIGGNATVNVGTPGVSTIATANWLKSKTSSDRQFIIECRVDGQYEYDSLSLQELRLNSQGQSVLKKSAVDFQSKYGDYFVAGVRRRFRSYMLVVCETGEHTKTTDARFEARANFQQFLDAGANANRTAVDSNKYTALHTYLLEYGCHSLVDDQQAEPAAPSVVHDADLGHALSALKAAASNASHYHGIPKDAILWHYSLLDRVTIDRQLQIQPQIFDLLHSIEKDCKQLEFDCLHPALDSYAPIRQQALQAVERFRNRRSVLVKHHKTHEDVLVGVAEAVAKVNNVIQRYVLLEDLLTLAVGEPAVNKKISVGGKAPSARLYGEISALSLAQTGQVPQSVTLRNGLPAFQVTLVLPKGKHLLKTIWDKLTDRATVLKMERCPPGHSPALTPGTHTHWENADFCISGWSIANDNSSRSEFWVQYGGIFQNQLCVAVTDRPWYCHVVYVRRNDYNFPSLFGRYNP</sequence>
<protein>
    <recommendedName>
        <fullName evidence="3">MACPF domain-containing protein</fullName>
    </recommendedName>
</protein>
<comment type="caution">
    <text evidence="1">The sequence shown here is derived from an EMBL/GenBank/DDBJ whole genome shotgun (WGS) entry which is preliminary data.</text>
</comment>
<dbReference type="EMBL" id="JAACJN010000012">
    <property type="protein sequence ID" value="KAF5390990.1"/>
    <property type="molecule type" value="Genomic_DNA"/>
</dbReference>
<dbReference type="OrthoDB" id="3003433at2759"/>
<evidence type="ECO:0008006" key="3">
    <source>
        <dbReference type="Google" id="ProtNLM"/>
    </source>
</evidence>
<proteinExistence type="predicted"/>
<dbReference type="Proteomes" id="UP000518752">
    <property type="component" value="Unassembled WGS sequence"/>
</dbReference>
<gene>
    <name evidence="1" type="ORF">D9757_004041</name>
</gene>
<accession>A0A8H5HXJ5</accession>
<reference evidence="1 2" key="1">
    <citation type="journal article" date="2020" name="ISME J.">
        <title>Uncovering the hidden diversity of litter-decomposition mechanisms in mushroom-forming fungi.</title>
        <authorList>
            <person name="Floudas D."/>
            <person name="Bentzer J."/>
            <person name="Ahren D."/>
            <person name="Johansson T."/>
            <person name="Persson P."/>
            <person name="Tunlid A."/>
        </authorList>
    </citation>
    <scope>NUCLEOTIDE SEQUENCE [LARGE SCALE GENOMIC DNA]</scope>
    <source>
        <strain evidence="1 2">CBS 406.79</strain>
    </source>
</reference>
<name>A0A8H5HXJ5_9AGAR</name>